<evidence type="ECO:0000256" key="1">
    <source>
        <dbReference type="ARBA" id="ARBA00004651"/>
    </source>
</evidence>
<evidence type="ECO:0000256" key="5">
    <source>
        <dbReference type="ARBA" id="ARBA00022989"/>
    </source>
</evidence>
<dbReference type="InterPro" id="IPR036640">
    <property type="entry name" value="ABC1_TM_sf"/>
</dbReference>
<dbReference type="InterPro" id="IPR027417">
    <property type="entry name" value="P-loop_NTPase"/>
</dbReference>
<dbReference type="SMART" id="SM00382">
    <property type="entry name" value="AAA"/>
    <property type="match status" value="1"/>
</dbReference>
<feature type="transmembrane region" description="Helical" evidence="7">
    <location>
        <begin position="241"/>
        <end position="260"/>
    </location>
</feature>
<protein>
    <submittedName>
        <fullName evidence="10">ABC transporter ATP-binding protein</fullName>
    </submittedName>
</protein>
<dbReference type="InterPro" id="IPR003439">
    <property type="entry name" value="ABC_transporter-like_ATP-bd"/>
</dbReference>
<keyword evidence="11" id="KW-1185">Reference proteome</keyword>
<dbReference type="RefSeq" id="WP_220220067.1">
    <property type="nucleotide sequence ID" value="NZ_CP048268.1"/>
</dbReference>
<dbReference type="SUPFAM" id="SSF52540">
    <property type="entry name" value="P-loop containing nucleoside triphosphate hydrolases"/>
    <property type="match status" value="1"/>
</dbReference>
<dbReference type="Proteomes" id="UP000826550">
    <property type="component" value="Chromosome"/>
</dbReference>
<gene>
    <name evidence="10" type="ORF">GYM71_08000</name>
</gene>
<feature type="transmembrane region" description="Helical" evidence="7">
    <location>
        <begin position="125"/>
        <end position="143"/>
    </location>
</feature>
<feature type="domain" description="ABC transporter" evidence="8">
    <location>
        <begin position="325"/>
        <end position="523"/>
    </location>
</feature>
<organism evidence="10 11">
    <name type="scientific">Lactobacillus panisapium</name>
    <dbReference type="NCBI Taxonomy" id="2012495"/>
    <lineage>
        <taxon>Bacteria</taxon>
        <taxon>Bacillati</taxon>
        <taxon>Bacillota</taxon>
        <taxon>Bacilli</taxon>
        <taxon>Lactobacillales</taxon>
        <taxon>Lactobacillaceae</taxon>
        <taxon>Lactobacillus</taxon>
    </lineage>
</organism>
<dbReference type="Pfam" id="PF00005">
    <property type="entry name" value="ABC_tran"/>
    <property type="match status" value="1"/>
</dbReference>
<evidence type="ECO:0000256" key="4">
    <source>
        <dbReference type="ARBA" id="ARBA00022840"/>
    </source>
</evidence>
<evidence type="ECO:0000256" key="6">
    <source>
        <dbReference type="ARBA" id="ARBA00023136"/>
    </source>
</evidence>
<dbReference type="Gene3D" id="3.40.50.300">
    <property type="entry name" value="P-loop containing nucleotide triphosphate hydrolases"/>
    <property type="match status" value="1"/>
</dbReference>
<comment type="subcellular location">
    <subcellularLocation>
        <location evidence="1">Cell membrane</location>
        <topology evidence="1">Multi-pass membrane protein</topology>
    </subcellularLocation>
</comment>
<accession>A0ABX8W6G8</accession>
<dbReference type="PROSITE" id="PS50929">
    <property type="entry name" value="ABC_TM1F"/>
    <property type="match status" value="1"/>
</dbReference>
<evidence type="ECO:0000256" key="7">
    <source>
        <dbReference type="SAM" id="Phobius"/>
    </source>
</evidence>
<dbReference type="Pfam" id="PF00664">
    <property type="entry name" value="ABC_membrane"/>
    <property type="match status" value="1"/>
</dbReference>
<evidence type="ECO:0000256" key="2">
    <source>
        <dbReference type="ARBA" id="ARBA00022692"/>
    </source>
</evidence>
<dbReference type="SUPFAM" id="SSF90123">
    <property type="entry name" value="ABC transporter transmembrane region"/>
    <property type="match status" value="1"/>
</dbReference>
<keyword evidence="6 7" id="KW-0472">Membrane</keyword>
<dbReference type="Gene3D" id="1.20.1560.10">
    <property type="entry name" value="ABC transporter type 1, transmembrane domain"/>
    <property type="match status" value="1"/>
</dbReference>
<dbReference type="InterPro" id="IPR011527">
    <property type="entry name" value="ABC1_TM_dom"/>
</dbReference>
<sequence>MISNYLKKLILKIGVARVMAFIVLLIISYAVYFLQPYLINQLFAQKQTQTNRVIVLLLLAISLMMMPLINCLNNGFIQAVRKYSKQELWADITKKPLSYFARQSVGKVQSYIKDVSFACRELEQTSLAVVIQMAVMLLLYTILLSLQNIWLGLAYLLFFIGYLLVSIMMARKNRQNVASSLSSASKVNEYIVDYYRNVETIMSSDAAKYEQDKMDKILAHEQSSFIKVQAITNKAALLQQLMIVILACVIAGISQFLLGTHDSQSLSIVLILLYSILNLSGFGTQYLAIEELLNRIRAGLAELEYGKVEKVPLTCFDLDGSKQEIIINGISYSYHGQHLVLSNLKLNFKKGEMSALIGPNGAGKSTLLKIISGFYQPDKGQIILPFSDRPTIMYVAQDASLFNRSLMANICYPDHQVDLQKIYGLVQEIGLDSLIKSPTDLIDKTPGDFKNKISGGEEQKILFLRAIITKPQILLLDEFTSNLDEKSIATVYKMLKQYLPKSTIISVIHRTAELRYYKHVVEL</sequence>
<keyword evidence="5 7" id="KW-1133">Transmembrane helix</keyword>
<evidence type="ECO:0000313" key="11">
    <source>
        <dbReference type="Proteomes" id="UP000826550"/>
    </source>
</evidence>
<evidence type="ECO:0000313" key="10">
    <source>
        <dbReference type="EMBL" id="QYN53365.1"/>
    </source>
</evidence>
<feature type="transmembrane region" description="Helical" evidence="7">
    <location>
        <begin position="9"/>
        <end position="33"/>
    </location>
</feature>
<evidence type="ECO:0000259" key="9">
    <source>
        <dbReference type="PROSITE" id="PS50929"/>
    </source>
</evidence>
<evidence type="ECO:0000256" key="3">
    <source>
        <dbReference type="ARBA" id="ARBA00022741"/>
    </source>
</evidence>
<dbReference type="PROSITE" id="PS50893">
    <property type="entry name" value="ABC_TRANSPORTER_2"/>
    <property type="match status" value="1"/>
</dbReference>
<keyword evidence="4 10" id="KW-0067">ATP-binding</keyword>
<reference evidence="10 11" key="1">
    <citation type="submission" date="2020-01" db="EMBL/GenBank/DDBJ databases">
        <title>Vast differences in strain-level diversity in the gut microbiota of two closely related honey bee species.</title>
        <authorList>
            <person name="Ellegaard K.M."/>
            <person name="Suenami S."/>
            <person name="Miyazaki R."/>
            <person name="Engel P."/>
        </authorList>
    </citation>
    <scope>NUCLEOTIDE SEQUENCE [LARGE SCALE GENOMIC DNA]</scope>
    <source>
        <strain evidence="10 11">ESL0416</strain>
    </source>
</reference>
<dbReference type="PANTHER" id="PTHR24221:SF654">
    <property type="entry name" value="ATP-BINDING CASSETTE SUB-FAMILY B MEMBER 6"/>
    <property type="match status" value="1"/>
</dbReference>
<proteinExistence type="predicted"/>
<name>A0ABX8W6G8_9LACO</name>
<keyword evidence="3" id="KW-0547">Nucleotide-binding</keyword>
<dbReference type="CDD" id="cd03228">
    <property type="entry name" value="ABCC_MRP_Like"/>
    <property type="match status" value="1"/>
</dbReference>
<keyword evidence="2 7" id="KW-0812">Transmembrane</keyword>
<feature type="transmembrane region" description="Helical" evidence="7">
    <location>
        <begin position="53"/>
        <end position="72"/>
    </location>
</feature>
<dbReference type="EMBL" id="CP048268">
    <property type="protein sequence ID" value="QYN53365.1"/>
    <property type="molecule type" value="Genomic_DNA"/>
</dbReference>
<evidence type="ECO:0000259" key="8">
    <source>
        <dbReference type="PROSITE" id="PS50893"/>
    </source>
</evidence>
<dbReference type="InterPro" id="IPR039421">
    <property type="entry name" value="Type_1_exporter"/>
</dbReference>
<feature type="domain" description="ABC transmembrane type-1" evidence="9">
    <location>
        <begin position="22"/>
        <end position="276"/>
    </location>
</feature>
<feature type="transmembrane region" description="Helical" evidence="7">
    <location>
        <begin position="266"/>
        <end position="289"/>
    </location>
</feature>
<dbReference type="GO" id="GO:0005524">
    <property type="term" value="F:ATP binding"/>
    <property type="evidence" value="ECO:0007669"/>
    <property type="project" value="UniProtKB-KW"/>
</dbReference>
<dbReference type="PANTHER" id="PTHR24221">
    <property type="entry name" value="ATP-BINDING CASSETTE SUB-FAMILY B"/>
    <property type="match status" value="1"/>
</dbReference>
<feature type="transmembrane region" description="Helical" evidence="7">
    <location>
        <begin position="149"/>
        <end position="170"/>
    </location>
</feature>
<dbReference type="InterPro" id="IPR003593">
    <property type="entry name" value="AAA+_ATPase"/>
</dbReference>